<evidence type="ECO:0000256" key="7">
    <source>
        <dbReference type="ARBA" id="ARBA00023237"/>
    </source>
</evidence>
<evidence type="ECO:0000256" key="6">
    <source>
        <dbReference type="ARBA" id="ARBA00023136"/>
    </source>
</evidence>
<comment type="subcellular location">
    <subcellularLocation>
        <location evidence="1">Cell outer membrane</location>
    </subcellularLocation>
</comment>
<keyword evidence="7" id="KW-0998">Cell outer membrane</keyword>
<dbReference type="EMBL" id="JASJOT010000003">
    <property type="protein sequence ID" value="MDJ1492829.1"/>
    <property type="molecule type" value="Genomic_DNA"/>
</dbReference>
<dbReference type="PANTHER" id="PTHR30026:SF20">
    <property type="entry name" value="OUTER MEMBRANE PROTEIN TOLC"/>
    <property type="match status" value="1"/>
</dbReference>
<evidence type="ECO:0000256" key="5">
    <source>
        <dbReference type="ARBA" id="ARBA00022692"/>
    </source>
</evidence>
<evidence type="ECO:0000256" key="4">
    <source>
        <dbReference type="ARBA" id="ARBA00022452"/>
    </source>
</evidence>
<dbReference type="InterPro" id="IPR051906">
    <property type="entry name" value="TolC-like"/>
</dbReference>
<evidence type="ECO:0000256" key="3">
    <source>
        <dbReference type="ARBA" id="ARBA00022448"/>
    </source>
</evidence>
<keyword evidence="9" id="KW-1185">Reference proteome</keyword>
<comment type="caution">
    <text evidence="8">The sequence shown here is derived from an EMBL/GenBank/DDBJ whole genome shotgun (WGS) entry which is preliminary data.</text>
</comment>
<protein>
    <submittedName>
        <fullName evidence="8">TolC family protein</fullName>
    </submittedName>
</protein>
<dbReference type="Pfam" id="PF02321">
    <property type="entry name" value="OEP"/>
    <property type="match status" value="2"/>
</dbReference>
<reference evidence="8 9" key="1">
    <citation type="submission" date="2023-05" db="EMBL/GenBank/DDBJ databases">
        <authorList>
            <person name="Zhang X."/>
        </authorList>
    </citation>
    <scope>NUCLEOTIDE SEQUENCE [LARGE SCALE GENOMIC DNA]</scope>
    <source>
        <strain evidence="8 9">DM2B3-1</strain>
    </source>
</reference>
<evidence type="ECO:0000313" key="8">
    <source>
        <dbReference type="EMBL" id="MDJ1492829.1"/>
    </source>
</evidence>
<organism evidence="8 9">
    <name type="scientific">Xanthocytophaga flava</name>
    <dbReference type="NCBI Taxonomy" id="3048013"/>
    <lineage>
        <taxon>Bacteria</taxon>
        <taxon>Pseudomonadati</taxon>
        <taxon>Bacteroidota</taxon>
        <taxon>Cytophagia</taxon>
        <taxon>Cytophagales</taxon>
        <taxon>Rhodocytophagaceae</taxon>
        <taxon>Xanthocytophaga</taxon>
    </lineage>
</organism>
<keyword evidence="5" id="KW-0812">Transmembrane</keyword>
<evidence type="ECO:0000256" key="1">
    <source>
        <dbReference type="ARBA" id="ARBA00004442"/>
    </source>
</evidence>
<keyword evidence="3" id="KW-0813">Transport</keyword>
<keyword evidence="4" id="KW-1134">Transmembrane beta strand</keyword>
<dbReference type="Proteomes" id="UP001228581">
    <property type="component" value="Unassembled WGS sequence"/>
</dbReference>
<evidence type="ECO:0000256" key="2">
    <source>
        <dbReference type="ARBA" id="ARBA00007613"/>
    </source>
</evidence>
<evidence type="ECO:0000313" key="9">
    <source>
        <dbReference type="Proteomes" id="UP001228581"/>
    </source>
</evidence>
<accession>A0ABT7CGG4</accession>
<dbReference type="SUPFAM" id="SSF56954">
    <property type="entry name" value="Outer membrane efflux proteins (OEP)"/>
    <property type="match status" value="1"/>
</dbReference>
<name>A0ABT7CGG4_9BACT</name>
<dbReference type="InterPro" id="IPR003423">
    <property type="entry name" value="OMP_efflux"/>
</dbReference>
<proteinExistence type="inferred from homology"/>
<comment type="similarity">
    <text evidence="2">Belongs to the outer membrane factor (OMF) (TC 1.B.17) family.</text>
</comment>
<keyword evidence="6" id="KW-0472">Membrane</keyword>
<gene>
    <name evidence="8" type="ORF">QNI19_07785</name>
</gene>
<dbReference type="Gene3D" id="1.20.1600.10">
    <property type="entry name" value="Outer membrane efflux proteins (OEP)"/>
    <property type="match status" value="1"/>
</dbReference>
<sequence length="518" mass="60677">MQRNSQTRKVFGWRSRFPAKAHILSITRMLIFCLYVLFQGLHFTASAQLASDKKPTTTVESKTMSSQDFLQRILKYHPVARQAALLSEQARNEIRYARGSFDPKLEANYENKELKGSTYYHRWDSQLKIPFWIGEIKGGFQRGVGNYINNENYTSTSGLIFAGVSVPLPISQDFLIDQRRSTLRQAQVFRNIAEADRVKEINKLVFNATKEYWEWYLAHNEYTMLRENYELANIRYKAVKGRVVEGDLAGIDSVEAQTILQDRLIRLAQVEVDLLNARIRLSNYLWGENDTPLEMPSDIAPEQFDVTHRVEMEATLIRLRDMAQANHPELQKLTFKNEQLTIERRFLRDRFKPNLRVNYNLLSSPTYNTDGRILPSTVDMAYLQNNYKWGFEFSYPLFLRKERGKLALNEVKIEQNNLERQQTSREIANNIQTTYNDLRNLDSLIRLQQVNIANYRRLRDAEVQKFENGESSLFLINSRETKYIDEQIKLFSLKTKYAKERAELLWSAGLSDWNQLAE</sequence>
<dbReference type="PANTHER" id="PTHR30026">
    <property type="entry name" value="OUTER MEMBRANE PROTEIN TOLC"/>
    <property type="match status" value="1"/>
</dbReference>